<feature type="compositionally biased region" description="Basic and acidic residues" evidence="1">
    <location>
        <begin position="1"/>
        <end position="13"/>
    </location>
</feature>
<name>A0AAV5HPD1_9ROSI</name>
<evidence type="ECO:0000313" key="3">
    <source>
        <dbReference type="Proteomes" id="UP001054252"/>
    </source>
</evidence>
<keyword evidence="3" id="KW-1185">Reference proteome</keyword>
<proteinExistence type="predicted"/>
<dbReference type="AlphaFoldDB" id="A0AAV5HPD1"/>
<reference evidence="2 3" key="1">
    <citation type="journal article" date="2021" name="Commun. Biol.">
        <title>The genome of Shorea leprosula (Dipterocarpaceae) highlights the ecological relevance of drought in aseasonal tropical rainforests.</title>
        <authorList>
            <person name="Ng K.K.S."/>
            <person name="Kobayashi M.J."/>
            <person name="Fawcett J.A."/>
            <person name="Hatakeyama M."/>
            <person name="Paape T."/>
            <person name="Ng C.H."/>
            <person name="Ang C.C."/>
            <person name="Tnah L.H."/>
            <person name="Lee C.T."/>
            <person name="Nishiyama T."/>
            <person name="Sese J."/>
            <person name="O'Brien M.J."/>
            <person name="Copetti D."/>
            <person name="Mohd Noor M.I."/>
            <person name="Ong R.C."/>
            <person name="Putra M."/>
            <person name="Sireger I.Z."/>
            <person name="Indrioko S."/>
            <person name="Kosugi Y."/>
            <person name="Izuno A."/>
            <person name="Isagi Y."/>
            <person name="Lee S.L."/>
            <person name="Shimizu K.K."/>
        </authorList>
    </citation>
    <scope>NUCLEOTIDE SEQUENCE [LARGE SCALE GENOMIC DNA]</scope>
    <source>
        <strain evidence="2">214</strain>
    </source>
</reference>
<dbReference type="Proteomes" id="UP001054252">
    <property type="component" value="Unassembled WGS sequence"/>
</dbReference>
<feature type="compositionally biased region" description="Pro residues" evidence="1">
    <location>
        <begin position="17"/>
        <end position="57"/>
    </location>
</feature>
<accession>A0AAV5HPD1</accession>
<gene>
    <name evidence="2" type="ORF">SLEP1_g1482</name>
</gene>
<evidence type="ECO:0000313" key="2">
    <source>
        <dbReference type="EMBL" id="GKU87024.1"/>
    </source>
</evidence>
<dbReference type="EMBL" id="BPVZ01000001">
    <property type="protein sequence ID" value="GKU87024.1"/>
    <property type="molecule type" value="Genomic_DNA"/>
</dbReference>
<sequence length="65" mass="7017">MGIGPSRDDHRESSFPPRHPPPRMPPIIPVSIPVPTPLPPDPRSVPIPLARPGPSVLPLPANRLE</sequence>
<comment type="caution">
    <text evidence="2">The sequence shown here is derived from an EMBL/GenBank/DDBJ whole genome shotgun (WGS) entry which is preliminary data.</text>
</comment>
<organism evidence="2 3">
    <name type="scientific">Rubroshorea leprosula</name>
    <dbReference type="NCBI Taxonomy" id="152421"/>
    <lineage>
        <taxon>Eukaryota</taxon>
        <taxon>Viridiplantae</taxon>
        <taxon>Streptophyta</taxon>
        <taxon>Embryophyta</taxon>
        <taxon>Tracheophyta</taxon>
        <taxon>Spermatophyta</taxon>
        <taxon>Magnoliopsida</taxon>
        <taxon>eudicotyledons</taxon>
        <taxon>Gunneridae</taxon>
        <taxon>Pentapetalae</taxon>
        <taxon>rosids</taxon>
        <taxon>malvids</taxon>
        <taxon>Malvales</taxon>
        <taxon>Dipterocarpaceae</taxon>
        <taxon>Rubroshorea</taxon>
    </lineage>
</organism>
<feature type="region of interest" description="Disordered" evidence="1">
    <location>
        <begin position="1"/>
        <end position="65"/>
    </location>
</feature>
<evidence type="ECO:0000256" key="1">
    <source>
        <dbReference type="SAM" id="MobiDB-lite"/>
    </source>
</evidence>
<protein>
    <submittedName>
        <fullName evidence="2">Uncharacterized protein</fullName>
    </submittedName>
</protein>